<protein>
    <submittedName>
        <fullName evidence="1">Uncharacterized protein</fullName>
    </submittedName>
</protein>
<dbReference type="OrthoDB" id="286488at2"/>
<keyword evidence="2" id="KW-1185">Reference proteome</keyword>
<proteinExistence type="predicted"/>
<evidence type="ECO:0000313" key="1">
    <source>
        <dbReference type="EMBL" id="TWT86831.1"/>
    </source>
</evidence>
<sequence length="157" mass="18266">MSWFETIADLDAGTETLRRRRYGVIETEAGALRAVHLRPWPKLLSLREVLPLGDRYHATGEGDRCWLYYNQPRGHSKFLALKYVVTTPDAKYATFRAALKALDRVAEIKRSDALLCDAANRRLSDRFLQRMGWEAHAPQWGRRNFIRRFYGDYPVHG</sequence>
<dbReference type="EMBL" id="SJPQ01000004">
    <property type="protein sequence ID" value="TWT86831.1"/>
    <property type="molecule type" value="Genomic_DNA"/>
</dbReference>
<name>A0A5C5ZJ40_9BACT</name>
<accession>A0A5C5ZJ40</accession>
<comment type="caution">
    <text evidence="1">The sequence shown here is derived from an EMBL/GenBank/DDBJ whole genome shotgun (WGS) entry which is preliminary data.</text>
</comment>
<gene>
    <name evidence="1" type="ORF">Mal64_36610</name>
</gene>
<organism evidence="1 2">
    <name type="scientific">Pseudobythopirellula maris</name>
    <dbReference type="NCBI Taxonomy" id="2527991"/>
    <lineage>
        <taxon>Bacteria</taxon>
        <taxon>Pseudomonadati</taxon>
        <taxon>Planctomycetota</taxon>
        <taxon>Planctomycetia</taxon>
        <taxon>Pirellulales</taxon>
        <taxon>Lacipirellulaceae</taxon>
        <taxon>Pseudobythopirellula</taxon>
    </lineage>
</organism>
<dbReference type="AlphaFoldDB" id="A0A5C5ZJ40"/>
<evidence type="ECO:0000313" key="2">
    <source>
        <dbReference type="Proteomes" id="UP000315440"/>
    </source>
</evidence>
<dbReference type="RefSeq" id="WP_146402942.1">
    <property type="nucleotide sequence ID" value="NZ_SJPQ01000004.1"/>
</dbReference>
<dbReference type="Proteomes" id="UP000315440">
    <property type="component" value="Unassembled WGS sequence"/>
</dbReference>
<reference evidence="1 2" key="1">
    <citation type="submission" date="2019-02" db="EMBL/GenBank/DDBJ databases">
        <title>Deep-cultivation of Planctomycetes and their phenomic and genomic characterization uncovers novel biology.</title>
        <authorList>
            <person name="Wiegand S."/>
            <person name="Jogler M."/>
            <person name="Boedeker C."/>
            <person name="Pinto D."/>
            <person name="Vollmers J."/>
            <person name="Rivas-Marin E."/>
            <person name="Kohn T."/>
            <person name="Peeters S.H."/>
            <person name="Heuer A."/>
            <person name="Rast P."/>
            <person name="Oberbeckmann S."/>
            <person name="Bunk B."/>
            <person name="Jeske O."/>
            <person name="Meyerdierks A."/>
            <person name="Storesund J.E."/>
            <person name="Kallscheuer N."/>
            <person name="Luecker S."/>
            <person name="Lage O.M."/>
            <person name="Pohl T."/>
            <person name="Merkel B.J."/>
            <person name="Hornburger P."/>
            <person name="Mueller R.-W."/>
            <person name="Bruemmer F."/>
            <person name="Labrenz M."/>
            <person name="Spormann A.M."/>
            <person name="Op Den Camp H."/>
            <person name="Overmann J."/>
            <person name="Amann R."/>
            <person name="Jetten M.S.M."/>
            <person name="Mascher T."/>
            <person name="Medema M.H."/>
            <person name="Devos D.P."/>
            <person name="Kaster A.-K."/>
            <person name="Ovreas L."/>
            <person name="Rohde M."/>
            <person name="Galperin M.Y."/>
            <person name="Jogler C."/>
        </authorList>
    </citation>
    <scope>NUCLEOTIDE SEQUENCE [LARGE SCALE GENOMIC DNA]</scope>
    <source>
        <strain evidence="1 2">Mal64</strain>
    </source>
</reference>